<name>A0A4X1SNG0_PIG</name>
<evidence type="ECO:0000256" key="1">
    <source>
        <dbReference type="SAM" id="Phobius"/>
    </source>
</evidence>
<dbReference type="Proteomes" id="UP000314985">
    <property type="component" value="Chromosome 1"/>
</dbReference>
<reference evidence="2 3" key="1">
    <citation type="submission" date="2017-08" db="EMBL/GenBank/DDBJ databases">
        <title>USMARCv1.0.</title>
        <authorList>
            <person name="Hannum G.I."/>
            <person name="Koren S."/>
            <person name="Schroeder S.G."/>
            <person name="Chin S.C."/>
            <person name="Nonneman D.J."/>
            <person name="Becker S.A."/>
            <person name="Rosen B.D."/>
            <person name="Bickhart D.M."/>
            <person name="Putnam N.H."/>
            <person name="Green R.E."/>
            <person name="Tuggle C.K."/>
            <person name="Liu H."/>
            <person name="Rohrer G.A."/>
            <person name="Warr A."/>
            <person name="Hall R."/>
            <person name="Kim K."/>
            <person name="Hume D.A."/>
            <person name="Talbot R."/>
            <person name="Chow W."/>
            <person name="Howe K."/>
            <person name="Schwartz A.S."/>
            <person name="Watson M."/>
            <person name="Archibald A.L."/>
            <person name="Phillippy A.M."/>
            <person name="Smith T.P.L."/>
        </authorList>
    </citation>
    <scope>NUCLEOTIDE SEQUENCE [LARGE SCALE GENOMIC DNA]</scope>
</reference>
<organism evidence="2 3">
    <name type="scientific">Sus scrofa</name>
    <name type="common">Pig</name>
    <dbReference type="NCBI Taxonomy" id="9823"/>
    <lineage>
        <taxon>Eukaryota</taxon>
        <taxon>Metazoa</taxon>
        <taxon>Chordata</taxon>
        <taxon>Craniata</taxon>
        <taxon>Vertebrata</taxon>
        <taxon>Euteleostomi</taxon>
        <taxon>Mammalia</taxon>
        <taxon>Eutheria</taxon>
        <taxon>Laurasiatheria</taxon>
        <taxon>Artiodactyla</taxon>
        <taxon>Suina</taxon>
        <taxon>Suidae</taxon>
        <taxon>Sus</taxon>
    </lineage>
</organism>
<protein>
    <submittedName>
        <fullName evidence="2">Uncharacterized protein</fullName>
    </submittedName>
</protein>
<proteinExistence type="predicted"/>
<evidence type="ECO:0000313" key="3">
    <source>
        <dbReference type="Proteomes" id="UP000314985"/>
    </source>
</evidence>
<keyword evidence="1" id="KW-1133">Transmembrane helix</keyword>
<feature type="transmembrane region" description="Helical" evidence="1">
    <location>
        <begin position="56"/>
        <end position="79"/>
    </location>
</feature>
<keyword evidence="1" id="KW-0472">Membrane</keyword>
<dbReference type="Ensembl" id="ENSSSCT00070004778.1">
    <property type="protein sequence ID" value="ENSSSCP00070003899.1"/>
    <property type="gene ID" value="ENSSSCG00070002577.1"/>
</dbReference>
<sequence length="99" mass="11216">MAIIQKSTNSKCWTGCGEKGTLVHCWWDCKLVQPLFLRKLKTELPFDLSGRVMPPAWFLFLRIALAILGLLWFHINVWIVCSSSVKNVMGNLIGIALNL</sequence>
<keyword evidence="1" id="KW-0812">Transmembrane</keyword>
<evidence type="ECO:0000313" key="2">
    <source>
        <dbReference type="Ensembl" id="ENSSSCP00070003899.1"/>
    </source>
</evidence>
<reference evidence="2" key="2">
    <citation type="submission" date="2025-08" db="UniProtKB">
        <authorList>
            <consortium name="Ensembl"/>
        </authorList>
    </citation>
    <scope>IDENTIFICATION</scope>
</reference>
<dbReference type="AlphaFoldDB" id="A0A4X1SNG0"/>
<accession>A0A4X1SNG0</accession>